<proteinExistence type="predicted"/>
<organism evidence="1">
    <name type="scientific">marine metagenome</name>
    <dbReference type="NCBI Taxonomy" id="408172"/>
    <lineage>
        <taxon>unclassified sequences</taxon>
        <taxon>metagenomes</taxon>
        <taxon>ecological metagenomes</taxon>
    </lineage>
</organism>
<dbReference type="PANTHER" id="PTHR10443:SF12">
    <property type="entry name" value="DIPEPTIDASE"/>
    <property type="match status" value="1"/>
</dbReference>
<accession>A0A381YH37</accession>
<dbReference type="InterPro" id="IPR032466">
    <property type="entry name" value="Metal_Hydrolase"/>
</dbReference>
<dbReference type="Pfam" id="PF01244">
    <property type="entry name" value="Peptidase_M19"/>
    <property type="match status" value="1"/>
</dbReference>
<dbReference type="InterPro" id="IPR008257">
    <property type="entry name" value="Pept_M19"/>
</dbReference>
<dbReference type="InterPro" id="IPR000180">
    <property type="entry name" value="Dipep_AS"/>
</dbReference>
<dbReference type="PANTHER" id="PTHR10443">
    <property type="entry name" value="MICROSOMAL DIPEPTIDASE"/>
    <property type="match status" value="1"/>
</dbReference>
<dbReference type="CDD" id="cd01301">
    <property type="entry name" value="rDP_like"/>
    <property type="match status" value="1"/>
</dbReference>
<dbReference type="GO" id="GO:0006508">
    <property type="term" value="P:proteolysis"/>
    <property type="evidence" value="ECO:0007669"/>
    <property type="project" value="InterPro"/>
</dbReference>
<dbReference type="AlphaFoldDB" id="A0A381YH37"/>
<evidence type="ECO:0008006" key="2">
    <source>
        <dbReference type="Google" id="ProtNLM"/>
    </source>
</evidence>
<protein>
    <recommendedName>
        <fullName evidence="2">Membrane dipeptidase</fullName>
    </recommendedName>
</protein>
<dbReference type="SUPFAM" id="SSF51556">
    <property type="entry name" value="Metallo-dependent hydrolases"/>
    <property type="match status" value="1"/>
</dbReference>
<name>A0A381YH37_9ZZZZ</name>
<dbReference type="Gene3D" id="3.20.20.140">
    <property type="entry name" value="Metal-dependent hydrolases"/>
    <property type="match status" value="1"/>
</dbReference>
<evidence type="ECO:0000313" key="1">
    <source>
        <dbReference type="EMBL" id="SVA76250.1"/>
    </source>
</evidence>
<dbReference type="PROSITE" id="PS51365">
    <property type="entry name" value="RENAL_DIPEPTIDASE_2"/>
    <property type="match status" value="1"/>
</dbReference>
<dbReference type="PROSITE" id="PS00869">
    <property type="entry name" value="RENAL_DIPEPTIDASE_1"/>
    <property type="match status" value="1"/>
</dbReference>
<dbReference type="GO" id="GO:0070573">
    <property type="term" value="F:metallodipeptidase activity"/>
    <property type="evidence" value="ECO:0007669"/>
    <property type="project" value="InterPro"/>
</dbReference>
<reference evidence="1" key="1">
    <citation type="submission" date="2018-05" db="EMBL/GenBank/DDBJ databases">
        <authorList>
            <person name="Lanie J.A."/>
            <person name="Ng W.-L."/>
            <person name="Kazmierczak K.M."/>
            <person name="Andrzejewski T.M."/>
            <person name="Davidsen T.M."/>
            <person name="Wayne K.J."/>
            <person name="Tettelin H."/>
            <person name="Glass J.I."/>
            <person name="Rusch D."/>
            <person name="Podicherti R."/>
            <person name="Tsui H.-C.T."/>
            <person name="Winkler M.E."/>
        </authorList>
    </citation>
    <scope>NUCLEOTIDE SEQUENCE</scope>
</reference>
<dbReference type="EMBL" id="UINC01018204">
    <property type="protein sequence ID" value="SVA76250.1"/>
    <property type="molecule type" value="Genomic_DNA"/>
</dbReference>
<gene>
    <name evidence="1" type="ORF">METZ01_LOCUS129104</name>
</gene>
<sequence>MTDVRISSEAQKIHSESIVFDAHIDTATHLLWRDPDFSQRLEAGHVDIPRLREGGVDAAFFAVWINEEKSDLDAMKLAIREIDAIHRTIDANSDDLVIALCAADVLKAKSEGKIAVLISIEGGRCIDNDLGILRNFYRLGVRSITLAWNAASDWIDSHNDYVHGGLTDFGRSVVKEMQQLGMLVDISHVSDKAFWDVLETSQRPIFASHSCCRSLQNHTRNMTDDMILALSEAQGVMNVNFVSGFVGGQPSSEDEIPKKPDSDNMVDPFDLLTKKVNGYSPPMDMLLDQFDLAIKLAGPESVGIGSDFDGASYFAAGLDDISCMPLVTNGLFERGHGAGIIEGILGANNIHLFEKSI</sequence>